<comment type="subcellular location">
    <subcellularLocation>
        <location evidence="1">Membrane</location>
        <topology evidence="1">Multi-pass membrane protein</topology>
    </subcellularLocation>
</comment>
<name>A0A386ZK05_9NOCA</name>
<dbReference type="InterPro" id="IPR050932">
    <property type="entry name" value="TM2D1-3-like"/>
</dbReference>
<dbReference type="InterPro" id="IPR007829">
    <property type="entry name" value="TM2"/>
</dbReference>
<dbReference type="OrthoDB" id="2004788at2"/>
<keyword evidence="11" id="KW-1185">Reference proteome</keyword>
<dbReference type="KEGG" id="nyu:D7D52_35130"/>
<gene>
    <name evidence="10" type="ORF">D7D52_35130</name>
</gene>
<evidence type="ECO:0000256" key="3">
    <source>
        <dbReference type="ARBA" id="ARBA00022729"/>
    </source>
</evidence>
<evidence type="ECO:0000313" key="11">
    <source>
        <dbReference type="Proteomes" id="UP000267164"/>
    </source>
</evidence>
<evidence type="ECO:0000256" key="4">
    <source>
        <dbReference type="ARBA" id="ARBA00022989"/>
    </source>
</evidence>
<keyword evidence="2 8" id="KW-0812">Transmembrane</keyword>
<feature type="domain" description="TM2" evidence="9">
    <location>
        <begin position="101"/>
        <end position="149"/>
    </location>
</feature>
<proteinExistence type="predicted"/>
<keyword evidence="3" id="KW-0732">Signal</keyword>
<keyword evidence="4 8" id="KW-1133">Transmembrane helix</keyword>
<feature type="compositionally biased region" description="Low complexity" evidence="7">
    <location>
        <begin position="21"/>
        <end position="42"/>
    </location>
</feature>
<evidence type="ECO:0000256" key="7">
    <source>
        <dbReference type="SAM" id="MobiDB-lite"/>
    </source>
</evidence>
<feature type="transmembrane region" description="Helical" evidence="8">
    <location>
        <begin position="130"/>
        <end position="152"/>
    </location>
</feature>
<evidence type="ECO:0000256" key="2">
    <source>
        <dbReference type="ARBA" id="ARBA00022692"/>
    </source>
</evidence>
<dbReference type="Pfam" id="PF05154">
    <property type="entry name" value="TM2"/>
    <property type="match status" value="1"/>
</dbReference>
<evidence type="ECO:0000256" key="5">
    <source>
        <dbReference type="ARBA" id="ARBA00023136"/>
    </source>
</evidence>
<dbReference type="RefSeq" id="WP_120743285.1">
    <property type="nucleotide sequence ID" value="NZ_CP032568.1"/>
</dbReference>
<dbReference type="PANTHER" id="PTHR21016">
    <property type="entry name" value="BETA-AMYLOID BINDING PROTEIN-RELATED"/>
    <property type="match status" value="1"/>
</dbReference>
<evidence type="ECO:0000256" key="1">
    <source>
        <dbReference type="ARBA" id="ARBA00004141"/>
    </source>
</evidence>
<dbReference type="EMBL" id="CP032568">
    <property type="protein sequence ID" value="AYF78202.1"/>
    <property type="molecule type" value="Genomic_DNA"/>
</dbReference>
<keyword evidence="6" id="KW-0325">Glycoprotein</keyword>
<protein>
    <submittedName>
        <fullName evidence="10">TM2 domain-containing protein</fullName>
    </submittedName>
</protein>
<keyword evidence="5 8" id="KW-0472">Membrane</keyword>
<sequence length="166" mass="17617">MTDPFDKQPGQDGPQYGAPGTGPQYGQQRPYGQQPYGQQPQPGQQPYPGPDQFHGQQGFGQPVQPYGQQPAPFGAPAPGGPYAGDPEAPYGRDQFGVPLSDKSKLTAGLLSLFLGHFGIGRFYLGYTTIGVLQLITCGGCGVWALIDGIMILTGKVPDLQGRPLRD</sequence>
<feature type="region of interest" description="Disordered" evidence="7">
    <location>
        <begin position="1"/>
        <end position="93"/>
    </location>
</feature>
<dbReference type="Proteomes" id="UP000267164">
    <property type="component" value="Chromosome"/>
</dbReference>
<reference evidence="10 11" key="1">
    <citation type="submission" date="2018-09" db="EMBL/GenBank/DDBJ databases">
        <title>Nocardia yunnanensis sp. nov., an actinomycete isolated from a soil sample.</title>
        <authorList>
            <person name="Zhang J."/>
        </authorList>
    </citation>
    <scope>NUCLEOTIDE SEQUENCE [LARGE SCALE GENOMIC DNA]</scope>
    <source>
        <strain evidence="10 11">CFHS0054</strain>
    </source>
</reference>
<dbReference type="GO" id="GO:0016020">
    <property type="term" value="C:membrane"/>
    <property type="evidence" value="ECO:0007669"/>
    <property type="project" value="UniProtKB-SubCell"/>
</dbReference>
<evidence type="ECO:0000313" key="10">
    <source>
        <dbReference type="EMBL" id="AYF78202.1"/>
    </source>
</evidence>
<dbReference type="PANTHER" id="PTHR21016:SF7">
    <property type="entry name" value="TM2 DOMAIN-CONTAINING PROTEIN 3"/>
    <property type="match status" value="1"/>
</dbReference>
<accession>A0A386ZK05</accession>
<evidence type="ECO:0000256" key="6">
    <source>
        <dbReference type="ARBA" id="ARBA00023180"/>
    </source>
</evidence>
<evidence type="ECO:0000259" key="9">
    <source>
        <dbReference type="Pfam" id="PF05154"/>
    </source>
</evidence>
<evidence type="ECO:0000256" key="8">
    <source>
        <dbReference type="SAM" id="Phobius"/>
    </source>
</evidence>
<dbReference type="AlphaFoldDB" id="A0A386ZK05"/>
<organism evidence="10 11">
    <name type="scientific">Nocardia yunnanensis</name>
    <dbReference type="NCBI Taxonomy" id="2382165"/>
    <lineage>
        <taxon>Bacteria</taxon>
        <taxon>Bacillati</taxon>
        <taxon>Actinomycetota</taxon>
        <taxon>Actinomycetes</taxon>
        <taxon>Mycobacteriales</taxon>
        <taxon>Nocardiaceae</taxon>
        <taxon>Nocardia</taxon>
    </lineage>
</organism>